<dbReference type="PROSITE" id="PS00874">
    <property type="entry name" value="T2SP_F"/>
    <property type="match status" value="1"/>
</dbReference>
<protein>
    <recommendedName>
        <fullName evidence="9">General secretion pathway protein F</fullName>
    </recommendedName>
</protein>
<comment type="subcellular location">
    <subcellularLocation>
        <location evidence="2 10">Cell membrane</location>
        <topology evidence="2 10">Multi-pass membrane protein</topology>
    </subcellularLocation>
</comment>
<feature type="transmembrane region" description="Helical" evidence="11">
    <location>
        <begin position="171"/>
        <end position="193"/>
    </location>
</feature>
<dbReference type="EMBL" id="JALBUT010000006">
    <property type="protein sequence ID" value="MDX8415696.1"/>
    <property type="molecule type" value="Genomic_DNA"/>
</dbReference>
<gene>
    <name evidence="13" type="ORF">MOX91_05835</name>
</gene>
<dbReference type="RefSeq" id="WP_370397144.1">
    <property type="nucleotide sequence ID" value="NZ_JALBUT010000006.1"/>
</dbReference>
<evidence type="ECO:0000256" key="8">
    <source>
        <dbReference type="ARBA" id="ARBA00023136"/>
    </source>
</evidence>
<dbReference type="PRINTS" id="PR00812">
    <property type="entry name" value="BCTERIALGSPF"/>
</dbReference>
<evidence type="ECO:0000256" key="5">
    <source>
        <dbReference type="ARBA" id="ARBA00022475"/>
    </source>
</evidence>
<evidence type="ECO:0000256" key="6">
    <source>
        <dbReference type="ARBA" id="ARBA00022692"/>
    </source>
</evidence>
<dbReference type="PANTHER" id="PTHR30012:SF0">
    <property type="entry name" value="TYPE II SECRETION SYSTEM PROTEIN F-RELATED"/>
    <property type="match status" value="1"/>
</dbReference>
<dbReference type="InterPro" id="IPR042094">
    <property type="entry name" value="T2SS_GspF_sf"/>
</dbReference>
<evidence type="ECO:0000256" key="2">
    <source>
        <dbReference type="ARBA" id="ARBA00004651"/>
    </source>
</evidence>
<feature type="transmembrane region" description="Helical" evidence="11">
    <location>
        <begin position="381"/>
        <end position="403"/>
    </location>
</feature>
<evidence type="ECO:0000256" key="10">
    <source>
        <dbReference type="RuleBase" id="RU003923"/>
    </source>
</evidence>
<name>A0ABU4WGL5_9BACT</name>
<accession>A0ABU4WGL5</accession>
<organism evidence="13 14">
    <name type="scientific">Intestinicryptomonas porci</name>
    <dbReference type="NCBI Taxonomy" id="2926320"/>
    <lineage>
        <taxon>Bacteria</taxon>
        <taxon>Pseudomonadati</taxon>
        <taxon>Verrucomicrobiota</taxon>
        <taxon>Opitutia</taxon>
        <taxon>Opitutales</taxon>
        <taxon>Intestinicryptomonaceae</taxon>
        <taxon>Intestinicryptomonas</taxon>
    </lineage>
</organism>
<comment type="function">
    <text evidence="1">Component of the type II secretion system inner membrane complex required for the energy-dependent secretion of extracellular factors such as proteases and toxins from the periplasm.</text>
</comment>
<evidence type="ECO:0000259" key="12">
    <source>
        <dbReference type="Pfam" id="PF00482"/>
    </source>
</evidence>
<proteinExistence type="inferred from homology"/>
<dbReference type="PANTHER" id="PTHR30012">
    <property type="entry name" value="GENERAL SECRETION PATHWAY PROTEIN"/>
    <property type="match status" value="1"/>
</dbReference>
<dbReference type="InterPro" id="IPR003004">
    <property type="entry name" value="GspF/PilC"/>
</dbReference>
<dbReference type="Gene3D" id="1.20.81.30">
    <property type="entry name" value="Type II secretion system (T2SS), domain F"/>
    <property type="match status" value="2"/>
</dbReference>
<feature type="domain" description="Type II secretion system protein GspF" evidence="12">
    <location>
        <begin position="71"/>
        <end position="194"/>
    </location>
</feature>
<comment type="similarity">
    <text evidence="3 10">Belongs to the GSP F family.</text>
</comment>
<comment type="caution">
    <text evidence="13">The sequence shown here is derived from an EMBL/GenBank/DDBJ whole genome shotgun (WGS) entry which is preliminary data.</text>
</comment>
<evidence type="ECO:0000256" key="7">
    <source>
        <dbReference type="ARBA" id="ARBA00022989"/>
    </source>
</evidence>
<evidence type="ECO:0000313" key="14">
    <source>
        <dbReference type="Proteomes" id="UP001275932"/>
    </source>
</evidence>
<keyword evidence="14" id="KW-1185">Reference proteome</keyword>
<evidence type="ECO:0000256" key="11">
    <source>
        <dbReference type="SAM" id="Phobius"/>
    </source>
</evidence>
<keyword evidence="8 11" id="KW-0472">Membrane</keyword>
<evidence type="ECO:0000256" key="3">
    <source>
        <dbReference type="ARBA" id="ARBA00005745"/>
    </source>
</evidence>
<feature type="transmembrane region" description="Helical" evidence="11">
    <location>
        <begin position="227"/>
        <end position="245"/>
    </location>
</feature>
<keyword evidence="4 10" id="KW-0813">Transport</keyword>
<keyword evidence="7 11" id="KW-1133">Transmembrane helix</keyword>
<dbReference type="InterPro" id="IPR018076">
    <property type="entry name" value="T2SS_GspF_dom"/>
</dbReference>
<evidence type="ECO:0000256" key="1">
    <source>
        <dbReference type="ARBA" id="ARBA00002684"/>
    </source>
</evidence>
<dbReference type="Pfam" id="PF00482">
    <property type="entry name" value="T2SSF"/>
    <property type="match status" value="2"/>
</dbReference>
<dbReference type="Proteomes" id="UP001275932">
    <property type="component" value="Unassembled WGS sequence"/>
</dbReference>
<sequence length="409" mass="44726">MAKFRYIGKNKDGKEVNDVIEASSEANARMQLGSSGIKVARIAELTEGELAKKPKKALFGTGVSNENVTIFSRQLATLLKAGLPLLRSLEVISRQEKNPYFKSVLEQIADNVRTGNKFSDGLSQHPKIFDHLYVNMARAGEAGGVLDVVLDRVATFQEKALKIKSKVKGAMVYPIVIMVVAVVIVSVLMVFVVPKFQKIFDDMLKGAQMPEITQIVIGISTFMKDNILATLGIIVFAFVFIKIFFKTKFGKRLWDIAILKLPKIGNLAMMSTVARFTRTFGTLLASGVPILDALKITSGTINNVVITDALQRVHDRVRDGENLAGPLDQQKLFPTMVTSMVEVGEETGQLAEMLNRIADNYDEEVDNAVGAVTSIIEPIMILLMAVVVGSIVIALFLPLIQIIQTLTGG</sequence>
<evidence type="ECO:0000256" key="4">
    <source>
        <dbReference type="ARBA" id="ARBA00022448"/>
    </source>
</evidence>
<keyword evidence="5" id="KW-1003">Cell membrane</keyword>
<keyword evidence="6 10" id="KW-0812">Transmembrane</keyword>
<evidence type="ECO:0000313" key="13">
    <source>
        <dbReference type="EMBL" id="MDX8415696.1"/>
    </source>
</evidence>
<dbReference type="InterPro" id="IPR001992">
    <property type="entry name" value="T2SS_GspF/T4SS_PilC_CS"/>
</dbReference>
<evidence type="ECO:0000256" key="9">
    <source>
        <dbReference type="ARBA" id="ARBA00030750"/>
    </source>
</evidence>
<reference evidence="13 14" key="1">
    <citation type="submission" date="2022-03" db="EMBL/GenBank/DDBJ databases">
        <title>Novel taxa within the pig intestine.</title>
        <authorList>
            <person name="Wylensek D."/>
            <person name="Bishof K."/>
            <person name="Afrizal A."/>
            <person name="Clavel T."/>
        </authorList>
    </citation>
    <scope>NUCLEOTIDE SEQUENCE [LARGE SCALE GENOMIC DNA]</scope>
    <source>
        <strain evidence="13 14">CLA-KB-P66</strain>
    </source>
</reference>
<feature type="domain" description="Type II secretion system protein GspF" evidence="12">
    <location>
        <begin position="276"/>
        <end position="398"/>
    </location>
</feature>